<dbReference type="NCBIfam" id="TIGR01488">
    <property type="entry name" value="HAD-SF-IB"/>
    <property type="match status" value="1"/>
</dbReference>
<dbReference type="InterPro" id="IPR036412">
    <property type="entry name" value="HAD-like_sf"/>
</dbReference>
<keyword evidence="1" id="KW-0378">Hydrolase</keyword>
<dbReference type="Proteomes" id="UP001215151">
    <property type="component" value="Unassembled WGS sequence"/>
</dbReference>
<dbReference type="PANTHER" id="PTHR28181">
    <property type="entry name" value="UPF0655 PROTEIN YCR015C"/>
    <property type="match status" value="1"/>
</dbReference>
<proteinExistence type="predicted"/>
<feature type="region of interest" description="Disordered" evidence="2">
    <location>
        <begin position="23"/>
        <end position="51"/>
    </location>
</feature>
<gene>
    <name evidence="3" type="ORF">ONZ51_g10298</name>
</gene>
<evidence type="ECO:0000256" key="1">
    <source>
        <dbReference type="ARBA" id="ARBA00022801"/>
    </source>
</evidence>
<dbReference type="AlphaFoldDB" id="A0AAD7TJS8"/>
<name>A0AAD7TJS8_9APHY</name>
<comment type="caution">
    <text evidence="3">The sequence shown here is derived from an EMBL/GenBank/DDBJ whole genome shotgun (WGS) entry which is preliminary data.</text>
</comment>
<organism evidence="3 4">
    <name type="scientific">Trametes cubensis</name>
    <dbReference type="NCBI Taxonomy" id="1111947"/>
    <lineage>
        <taxon>Eukaryota</taxon>
        <taxon>Fungi</taxon>
        <taxon>Dikarya</taxon>
        <taxon>Basidiomycota</taxon>
        <taxon>Agaricomycotina</taxon>
        <taxon>Agaricomycetes</taxon>
        <taxon>Polyporales</taxon>
        <taxon>Polyporaceae</taxon>
        <taxon>Trametes</taxon>
    </lineage>
</organism>
<dbReference type="Gene3D" id="3.40.50.1000">
    <property type="entry name" value="HAD superfamily/HAD-like"/>
    <property type="match status" value="1"/>
</dbReference>
<evidence type="ECO:0000313" key="4">
    <source>
        <dbReference type="Proteomes" id="UP001215151"/>
    </source>
</evidence>
<dbReference type="Pfam" id="PF12710">
    <property type="entry name" value="HAD"/>
    <property type="match status" value="1"/>
</dbReference>
<dbReference type="PANTHER" id="PTHR28181:SF2">
    <property type="entry name" value="PHOSPHORIC MONOESTER HYDROLASE"/>
    <property type="match status" value="1"/>
</dbReference>
<accession>A0AAD7TJS8</accession>
<sequence length="509" mass="57137">MMGSPEFYRKPTVDKYIRFTQYTQQPESRTDGHRGAHRFLGEKSSSPSPGVSLGIAEYSSRKRAVAVSDGGTKQGARRATLDAAKRYCGLDEALLDDLSENVYGPQNTTGILLNNLACRTLHPTMRWCCKPTGIPNFCDICILYDFQDILRPVSIDPSRFAENACCAGTHVMHSINIDRDYLDYPPKYPDLEQMATNVDPAPQSTLPYPPIHKDKKFVVLSDWLVPPDLAVRLFSATPSPHPRFFPSDDMRADHDDAWLDAGMARLQTVTPMIVSTRWFDLCFVQADMTDNLGFGPEKRRQGNLDILAGKTTFRDAFREMLESVVANGHSFEECKEVLKQNISLDPGFKDFYRYCKEHDIPVVIISSGMAPLIRAVLSKLIGEEEAKEIEIVSNEVDIHPDGKWEIKYRHPTSGYGHDKSQAILPYRELPNPPTVFFFGDGVSDMSAARHADVLYVKAKEGGDNDLAAFCRRENIPHLLFEDFTHALRSVSAIVEGRKTVQEALQEGRA</sequence>
<dbReference type="SUPFAM" id="SSF56784">
    <property type="entry name" value="HAD-like"/>
    <property type="match status" value="1"/>
</dbReference>
<dbReference type="InterPro" id="IPR023214">
    <property type="entry name" value="HAD_sf"/>
</dbReference>
<reference evidence="3" key="1">
    <citation type="submission" date="2022-11" db="EMBL/GenBank/DDBJ databases">
        <title>Genome Sequence of Cubamyces cubensis.</title>
        <authorList>
            <person name="Buettner E."/>
        </authorList>
    </citation>
    <scope>NUCLEOTIDE SEQUENCE</scope>
    <source>
        <strain evidence="3">MPL-01</strain>
    </source>
</reference>
<evidence type="ECO:0000256" key="2">
    <source>
        <dbReference type="SAM" id="MobiDB-lite"/>
    </source>
</evidence>
<dbReference type="NCBIfam" id="TIGR01489">
    <property type="entry name" value="DKMTPPase-SF"/>
    <property type="match status" value="1"/>
</dbReference>
<evidence type="ECO:0000313" key="3">
    <source>
        <dbReference type="EMBL" id="KAJ8463374.1"/>
    </source>
</evidence>
<dbReference type="InterPro" id="IPR050849">
    <property type="entry name" value="HAD-like_hydrolase_phosphatase"/>
</dbReference>
<keyword evidence="4" id="KW-1185">Reference proteome</keyword>
<dbReference type="GO" id="GO:0016791">
    <property type="term" value="F:phosphatase activity"/>
    <property type="evidence" value="ECO:0007669"/>
    <property type="project" value="InterPro"/>
</dbReference>
<dbReference type="Gene3D" id="3.90.1470.20">
    <property type="match status" value="1"/>
</dbReference>
<dbReference type="EMBL" id="JAPEVG010000398">
    <property type="protein sequence ID" value="KAJ8463374.1"/>
    <property type="molecule type" value="Genomic_DNA"/>
</dbReference>
<protein>
    <submittedName>
        <fullName evidence="3">Uncharacterized protein</fullName>
    </submittedName>
</protein>
<dbReference type="InterPro" id="IPR006384">
    <property type="entry name" value="HAD_hydro_PyrdxlP_Pase-like"/>
</dbReference>